<name>A0AAV1IWT5_9NEOP</name>
<reference evidence="2 3" key="1">
    <citation type="submission" date="2023-11" db="EMBL/GenBank/DDBJ databases">
        <authorList>
            <person name="Okamura Y."/>
        </authorList>
    </citation>
    <scope>NUCLEOTIDE SEQUENCE [LARGE SCALE GENOMIC DNA]</scope>
</reference>
<comment type="caution">
    <text evidence="2">The sequence shown here is derived from an EMBL/GenBank/DDBJ whole genome shotgun (WGS) entry which is preliminary data.</text>
</comment>
<feature type="compositionally biased region" description="Basic and acidic residues" evidence="1">
    <location>
        <begin position="131"/>
        <end position="149"/>
    </location>
</feature>
<sequence length="252" mass="27866">MVREERRQSPNLIGRAPLHLGPATHAGPAAPRQREREFHSAAAACPAPGCTIPSRDCSGCYARLARPLVGPIRPSIVHMPQVDIGFKFNERDDDPRDVTLVCRRKLPARVRRPEHLHLGRRRKPAQVGGRVQEERAAGGRGRPERDWRSGPRPARPPPPPHLAKKLGKKARSARQCFSDELSGWTRRVRALETARPRTGGRGRDMPALALRDQPLDCSMRLRDAPPCPPCPPWPPHAHGQSLAVHRLGGASV</sequence>
<dbReference type="AlphaFoldDB" id="A0AAV1IWT5"/>
<organism evidence="2 3">
    <name type="scientific">Leptosia nina</name>
    <dbReference type="NCBI Taxonomy" id="320188"/>
    <lineage>
        <taxon>Eukaryota</taxon>
        <taxon>Metazoa</taxon>
        <taxon>Ecdysozoa</taxon>
        <taxon>Arthropoda</taxon>
        <taxon>Hexapoda</taxon>
        <taxon>Insecta</taxon>
        <taxon>Pterygota</taxon>
        <taxon>Neoptera</taxon>
        <taxon>Endopterygota</taxon>
        <taxon>Lepidoptera</taxon>
        <taxon>Glossata</taxon>
        <taxon>Ditrysia</taxon>
        <taxon>Papilionoidea</taxon>
        <taxon>Pieridae</taxon>
        <taxon>Pierinae</taxon>
        <taxon>Leptosia</taxon>
    </lineage>
</organism>
<keyword evidence="3" id="KW-1185">Reference proteome</keyword>
<feature type="region of interest" description="Disordered" evidence="1">
    <location>
        <begin position="113"/>
        <end position="174"/>
    </location>
</feature>
<feature type="region of interest" description="Disordered" evidence="1">
    <location>
        <begin position="1"/>
        <end position="34"/>
    </location>
</feature>
<evidence type="ECO:0000313" key="2">
    <source>
        <dbReference type="EMBL" id="CAK1540849.1"/>
    </source>
</evidence>
<dbReference type="EMBL" id="CAVLEF010000001">
    <property type="protein sequence ID" value="CAK1540849.1"/>
    <property type="molecule type" value="Genomic_DNA"/>
</dbReference>
<proteinExistence type="predicted"/>
<gene>
    <name evidence="2" type="ORF">LNINA_LOCUS870</name>
</gene>
<feature type="compositionally biased region" description="Basic residues" evidence="1">
    <location>
        <begin position="162"/>
        <end position="172"/>
    </location>
</feature>
<protein>
    <submittedName>
        <fullName evidence="2">Uncharacterized protein</fullName>
    </submittedName>
</protein>
<dbReference type="Proteomes" id="UP001497472">
    <property type="component" value="Unassembled WGS sequence"/>
</dbReference>
<evidence type="ECO:0000313" key="3">
    <source>
        <dbReference type="Proteomes" id="UP001497472"/>
    </source>
</evidence>
<evidence type="ECO:0000256" key="1">
    <source>
        <dbReference type="SAM" id="MobiDB-lite"/>
    </source>
</evidence>
<accession>A0AAV1IWT5</accession>